<feature type="transmembrane region" description="Helical" evidence="1">
    <location>
        <begin position="9"/>
        <end position="34"/>
    </location>
</feature>
<feature type="transmembrane region" description="Helical" evidence="1">
    <location>
        <begin position="46"/>
        <end position="70"/>
    </location>
</feature>
<dbReference type="Proteomes" id="UP001597273">
    <property type="component" value="Unassembled WGS sequence"/>
</dbReference>
<dbReference type="InterPro" id="IPR021354">
    <property type="entry name" value="DUF2975"/>
</dbReference>
<dbReference type="EMBL" id="JBHUFW010000005">
    <property type="protein sequence ID" value="MFD1863105.1"/>
    <property type="molecule type" value="Genomic_DNA"/>
</dbReference>
<keyword evidence="1" id="KW-0472">Membrane</keyword>
<name>A0ABW4QHL9_9BACL</name>
<accession>A0ABW4QHL9</accession>
<evidence type="ECO:0000256" key="1">
    <source>
        <dbReference type="SAM" id="Phobius"/>
    </source>
</evidence>
<evidence type="ECO:0000313" key="3">
    <source>
        <dbReference type="Proteomes" id="UP001597273"/>
    </source>
</evidence>
<sequence>MSRKKVSTLFLKAVLVFMGLVVLAICIFGLPLIAAQDAEMHPETAYLQYPFLISAYIFFVPFFIALYQTFKLLTYIDRNEAFSERSIKALNVIKLCALAIIAFIVLGELATILLIDDDITHIITLGAIGAFASSVIAVFAALLQKLLKNAIEIKKENDLTV</sequence>
<keyword evidence="1" id="KW-0812">Transmembrane</keyword>
<reference evidence="3" key="1">
    <citation type="journal article" date="2019" name="Int. J. Syst. Evol. Microbiol.">
        <title>The Global Catalogue of Microorganisms (GCM) 10K type strain sequencing project: providing services to taxonomists for standard genome sequencing and annotation.</title>
        <authorList>
            <consortium name="The Broad Institute Genomics Platform"/>
            <consortium name="The Broad Institute Genome Sequencing Center for Infectious Disease"/>
            <person name="Wu L."/>
            <person name="Ma J."/>
        </authorList>
    </citation>
    <scope>NUCLEOTIDE SEQUENCE [LARGE SCALE GENOMIC DNA]</scope>
    <source>
        <strain evidence="3">CGMCC 1.15475</strain>
    </source>
</reference>
<keyword evidence="3" id="KW-1185">Reference proteome</keyword>
<evidence type="ECO:0000313" key="2">
    <source>
        <dbReference type="EMBL" id="MFD1863105.1"/>
    </source>
</evidence>
<proteinExistence type="predicted"/>
<dbReference type="Pfam" id="PF11188">
    <property type="entry name" value="DUF2975"/>
    <property type="match status" value="1"/>
</dbReference>
<feature type="transmembrane region" description="Helical" evidence="1">
    <location>
        <begin position="121"/>
        <end position="143"/>
    </location>
</feature>
<protein>
    <submittedName>
        <fullName evidence="2">DUF2975 domain-containing protein</fullName>
    </submittedName>
</protein>
<gene>
    <name evidence="2" type="ORF">ACFSDB_09190</name>
</gene>
<comment type="caution">
    <text evidence="2">The sequence shown here is derived from an EMBL/GenBank/DDBJ whole genome shotgun (WGS) entry which is preliminary data.</text>
</comment>
<keyword evidence="1" id="KW-1133">Transmembrane helix</keyword>
<dbReference type="RefSeq" id="WP_204892001.1">
    <property type="nucleotide sequence ID" value="NZ_JBHUFW010000005.1"/>
</dbReference>
<feature type="transmembrane region" description="Helical" evidence="1">
    <location>
        <begin position="91"/>
        <end position="115"/>
    </location>
</feature>
<organism evidence="2 3">
    <name type="scientific">Planococcus chinensis</name>
    <dbReference type="NCBI Taxonomy" id="272917"/>
    <lineage>
        <taxon>Bacteria</taxon>
        <taxon>Bacillati</taxon>
        <taxon>Bacillota</taxon>
        <taxon>Bacilli</taxon>
        <taxon>Bacillales</taxon>
        <taxon>Caryophanaceae</taxon>
        <taxon>Planococcus</taxon>
    </lineage>
</organism>